<dbReference type="InterPro" id="IPR015353">
    <property type="entry name" value="Rubisco_LSMT_subst-bd"/>
</dbReference>
<dbReference type="InterPro" id="IPR036464">
    <property type="entry name" value="Rubisco_LSMT_subst-bd_sf"/>
</dbReference>
<name>A0A835WPK8_9CHLO</name>
<protein>
    <recommendedName>
        <fullName evidence="4">Rubisco LSMT substrate-binding domain-containing protein</fullName>
    </recommendedName>
</protein>
<dbReference type="EMBL" id="JAEHOD010000007">
    <property type="protein sequence ID" value="KAG2451708.1"/>
    <property type="molecule type" value="Genomic_DNA"/>
</dbReference>
<evidence type="ECO:0000256" key="2">
    <source>
        <dbReference type="ARBA" id="ARBA00022679"/>
    </source>
</evidence>
<keyword evidence="3" id="KW-0949">S-adenosyl-L-methionine</keyword>
<reference evidence="5" key="1">
    <citation type="journal article" date="2020" name="bioRxiv">
        <title>Comparative genomics of Chlamydomonas.</title>
        <authorList>
            <person name="Craig R.J."/>
            <person name="Hasan A.R."/>
            <person name="Ness R.W."/>
            <person name="Keightley P.D."/>
        </authorList>
    </citation>
    <scope>NUCLEOTIDE SEQUENCE</scope>
    <source>
        <strain evidence="5">CCAP 11/173</strain>
    </source>
</reference>
<dbReference type="OrthoDB" id="441812at2759"/>
<dbReference type="Gene3D" id="3.90.1410.10">
    <property type="entry name" value="set domain protein methyltransferase, domain 1"/>
    <property type="match status" value="1"/>
</dbReference>
<proteinExistence type="predicted"/>
<keyword evidence="6" id="KW-1185">Reference proteome</keyword>
<dbReference type="InterPro" id="IPR050600">
    <property type="entry name" value="SETD3_SETD6_MTase"/>
</dbReference>
<dbReference type="SUPFAM" id="SSF82199">
    <property type="entry name" value="SET domain"/>
    <property type="match status" value="1"/>
</dbReference>
<dbReference type="InterPro" id="IPR046341">
    <property type="entry name" value="SET_dom_sf"/>
</dbReference>
<dbReference type="Pfam" id="PF09273">
    <property type="entry name" value="Rubis-subs-bind"/>
    <property type="match status" value="1"/>
</dbReference>
<dbReference type="GO" id="GO:0016279">
    <property type="term" value="F:protein-lysine N-methyltransferase activity"/>
    <property type="evidence" value="ECO:0007669"/>
    <property type="project" value="TreeGrafter"/>
</dbReference>
<dbReference type="GO" id="GO:0005634">
    <property type="term" value="C:nucleus"/>
    <property type="evidence" value="ECO:0007669"/>
    <property type="project" value="TreeGrafter"/>
</dbReference>
<evidence type="ECO:0000313" key="5">
    <source>
        <dbReference type="EMBL" id="KAG2451708.1"/>
    </source>
</evidence>
<comment type="caution">
    <text evidence="5">The sequence shown here is derived from an EMBL/GenBank/DDBJ whole genome shotgun (WGS) entry which is preliminary data.</text>
</comment>
<dbReference type="AlphaFoldDB" id="A0A835WPK8"/>
<keyword evidence="2" id="KW-0808">Transferase</keyword>
<dbReference type="Proteomes" id="UP000613740">
    <property type="component" value="Unassembled WGS sequence"/>
</dbReference>
<dbReference type="GO" id="GO:0032259">
    <property type="term" value="P:methylation"/>
    <property type="evidence" value="ECO:0007669"/>
    <property type="project" value="UniProtKB-KW"/>
</dbReference>
<sequence>MQQAFRAHAPNRAGGVRASAARLKRSVACRAASSLASKASVESAIAWATKQGAKLEKASLSSDILTDKPILVATTDVQPGETLITVPDAAWVSVPNVAKTTVGKLASSAGLEPWLQLALVLVAERFGSAKSELAGYASSLPEDLGTPLLWSEDEARALAGTQVAGTLNGYLTFFRSTFAQLQSGLFASNPAAFPPAVFTLPNFLWAVAAVRSRSHPPLEGDKIALAPLVDLVSHRRAANTKLSVRSSGLFGRGQVAVVEATRAIRKGEALGMDYAPGKLDGPVLLDYGVMDTASPKPGYSLTLTLDESDKFVDDKADIVESAGLRTSMTYSVTPDQQPGEEMMAFLRLMNIKAMDAFLLESIFRNDVWGFMQEPVSEGNEEAVCAMLADGARAALAGYPTTLDQDLAALRSNSAAPGSRAEAALLVRLGEKESLDAVARFFEDRRATQLKRLVYYQERRLRRLGLVDDEGRTTYDSFFKDGIA</sequence>
<organism evidence="5 6">
    <name type="scientific">Chlamydomonas schloesseri</name>
    <dbReference type="NCBI Taxonomy" id="2026947"/>
    <lineage>
        <taxon>Eukaryota</taxon>
        <taxon>Viridiplantae</taxon>
        <taxon>Chlorophyta</taxon>
        <taxon>core chlorophytes</taxon>
        <taxon>Chlorophyceae</taxon>
        <taxon>CS clade</taxon>
        <taxon>Chlamydomonadales</taxon>
        <taxon>Chlamydomonadaceae</taxon>
        <taxon>Chlamydomonas</taxon>
    </lineage>
</organism>
<dbReference type="Gene3D" id="3.90.1420.10">
    <property type="entry name" value="Rubisco LSMT, substrate-binding domain"/>
    <property type="match status" value="1"/>
</dbReference>
<feature type="domain" description="Rubisco LSMT substrate-binding" evidence="4">
    <location>
        <begin position="307"/>
        <end position="432"/>
    </location>
</feature>
<dbReference type="PANTHER" id="PTHR13271:SF136">
    <property type="entry name" value="SET DOMAIN-CONTAINING PROTEIN"/>
    <property type="match status" value="1"/>
</dbReference>
<accession>A0A835WPK8</accession>
<dbReference type="SUPFAM" id="SSF81822">
    <property type="entry name" value="RuBisCo LSMT C-terminal, substrate-binding domain"/>
    <property type="match status" value="1"/>
</dbReference>
<keyword evidence="1" id="KW-0489">Methyltransferase</keyword>
<dbReference type="PANTHER" id="PTHR13271">
    <property type="entry name" value="UNCHARACTERIZED PUTATIVE METHYLTRANSFERASE"/>
    <property type="match status" value="1"/>
</dbReference>
<evidence type="ECO:0000313" key="6">
    <source>
        <dbReference type="Proteomes" id="UP000613740"/>
    </source>
</evidence>
<evidence type="ECO:0000259" key="4">
    <source>
        <dbReference type="Pfam" id="PF09273"/>
    </source>
</evidence>
<evidence type="ECO:0000256" key="1">
    <source>
        <dbReference type="ARBA" id="ARBA00022603"/>
    </source>
</evidence>
<gene>
    <name evidence="5" type="ORF">HYH02_003488</name>
</gene>
<evidence type="ECO:0000256" key="3">
    <source>
        <dbReference type="ARBA" id="ARBA00022691"/>
    </source>
</evidence>
<dbReference type="FunFam" id="3.90.1420.10:FF:000036">
    <property type="entry name" value="Rubisco large subunit N-methyltransferase"/>
    <property type="match status" value="1"/>
</dbReference>